<comment type="caution">
    <text evidence="8">The sequence shown here is derived from an EMBL/GenBank/DDBJ whole genome shotgun (WGS) entry which is preliminary data.</text>
</comment>
<evidence type="ECO:0000259" key="7">
    <source>
        <dbReference type="SMART" id="SM01274"/>
    </source>
</evidence>
<name>A0ABT5ZNR4_9ACTN</name>
<dbReference type="InterPro" id="IPR012302">
    <property type="entry name" value="Malic_NAD-bd"/>
</dbReference>
<dbReference type="InterPro" id="IPR015884">
    <property type="entry name" value="Malic_enzyme_CS"/>
</dbReference>
<evidence type="ECO:0000256" key="2">
    <source>
        <dbReference type="ARBA" id="ARBA00008785"/>
    </source>
</evidence>
<evidence type="ECO:0000256" key="3">
    <source>
        <dbReference type="ARBA" id="ARBA00022723"/>
    </source>
</evidence>
<accession>A0ABT5ZNR4</accession>
<feature type="domain" description="Malic enzyme NAD-binding" evidence="6">
    <location>
        <begin position="261"/>
        <end position="518"/>
    </location>
</feature>
<dbReference type="InterPro" id="IPR037062">
    <property type="entry name" value="Malic_N_dom_sf"/>
</dbReference>
<evidence type="ECO:0000256" key="5">
    <source>
        <dbReference type="RuleBase" id="RU003427"/>
    </source>
</evidence>
<keyword evidence="9" id="KW-1185">Reference proteome</keyword>
<dbReference type="InterPro" id="IPR012301">
    <property type="entry name" value="Malic_N_dom"/>
</dbReference>
<comment type="cofactor">
    <cofactor evidence="1">
        <name>Mn(2+)</name>
        <dbReference type="ChEBI" id="CHEBI:29035"/>
    </cofactor>
</comment>
<dbReference type="PIRSF" id="PIRSF000106">
    <property type="entry name" value="ME"/>
    <property type="match status" value="1"/>
</dbReference>
<dbReference type="PANTHER" id="PTHR23406">
    <property type="entry name" value="MALIC ENZYME-RELATED"/>
    <property type="match status" value="1"/>
</dbReference>
<dbReference type="InterPro" id="IPR001891">
    <property type="entry name" value="Malic_OxRdtase"/>
</dbReference>
<proteinExistence type="inferred from homology"/>
<dbReference type="PANTHER" id="PTHR23406:SF34">
    <property type="entry name" value="NAD-DEPENDENT MALIC ENZYME, MITOCHONDRIAL"/>
    <property type="match status" value="1"/>
</dbReference>
<dbReference type="SMART" id="SM01274">
    <property type="entry name" value="malic"/>
    <property type="match status" value="1"/>
</dbReference>
<keyword evidence="3 5" id="KW-0479">Metal-binding</keyword>
<dbReference type="Gene3D" id="3.40.50.10380">
    <property type="entry name" value="Malic enzyme, N-terminal domain"/>
    <property type="match status" value="1"/>
</dbReference>
<comment type="similarity">
    <text evidence="2 5">Belongs to the malic enzymes family.</text>
</comment>
<protein>
    <submittedName>
        <fullName evidence="8">NAD-dependent malic enzyme</fullName>
    </submittedName>
</protein>
<dbReference type="EMBL" id="JARJBC010000012">
    <property type="protein sequence ID" value="MDF3291442.1"/>
    <property type="molecule type" value="Genomic_DNA"/>
</dbReference>
<dbReference type="NCBIfam" id="NF010052">
    <property type="entry name" value="PRK13529.1"/>
    <property type="match status" value="1"/>
</dbReference>
<dbReference type="Proteomes" id="UP001216579">
    <property type="component" value="Unassembled WGS sequence"/>
</dbReference>
<dbReference type="SMART" id="SM00919">
    <property type="entry name" value="Malic_M"/>
    <property type="match status" value="1"/>
</dbReference>
<dbReference type="InterPro" id="IPR046346">
    <property type="entry name" value="Aminoacid_DH-like_N_sf"/>
</dbReference>
<organism evidence="8 9">
    <name type="scientific">Streptomyces silvisoli</name>
    <dbReference type="NCBI Taxonomy" id="3034235"/>
    <lineage>
        <taxon>Bacteria</taxon>
        <taxon>Bacillati</taxon>
        <taxon>Actinomycetota</taxon>
        <taxon>Actinomycetes</taxon>
        <taxon>Kitasatosporales</taxon>
        <taxon>Streptomycetaceae</taxon>
        <taxon>Streptomyces</taxon>
    </lineage>
</organism>
<dbReference type="InterPro" id="IPR036291">
    <property type="entry name" value="NAD(P)-bd_dom_sf"/>
</dbReference>
<dbReference type="PRINTS" id="PR00072">
    <property type="entry name" value="MALOXRDTASE"/>
</dbReference>
<dbReference type="Pfam" id="PF03949">
    <property type="entry name" value="Malic_M"/>
    <property type="match status" value="1"/>
</dbReference>
<gene>
    <name evidence="8" type="ORF">P3G67_19810</name>
</gene>
<feature type="domain" description="Malic enzyme N-terminal" evidence="7">
    <location>
        <begin position="69"/>
        <end position="251"/>
    </location>
</feature>
<evidence type="ECO:0000313" key="8">
    <source>
        <dbReference type="EMBL" id="MDF3291442.1"/>
    </source>
</evidence>
<evidence type="ECO:0000256" key="4">
    <source>
        <dbReference type="ARBA" id="ARBA00023027"/>
    </source>
</evidence>
<dbReference type="SUPFAM" id="SSF53223">
    <property type="entry name" value="Aminoacid dehydrogenase-like, N-terminal domain"/>
    <property type="match status" value="1"/>
</dbReference>
<dbReference type="Gene3D" id="3.40.50.720">
    <property type="entry name" value="NAD(P)-binding Rossmann-like Domain"/>
    <property type="match status" value="1"/>
</dbReference>
<evidence type="ECO:0000313" key="9">
    <source>
        <dbReference type="Proteomes" id="UP001216579"/>
    </source>
</evidence>
<dbReference type="SUPFAM" id="SSF51735">
    <property type="entry name" value="NAD(P)-binding Rossmann-fold domains"/>
    <property type="match status" value="1"/>
</dbReference>
<dbReference type="Pfam" id="PF00390">
    <property type="entry name" value="malic"/>
    <property type="match status" value="1"/>
</dbReference>
<sequence length="554" mass="60210">MPMHTPPVLLNPLTNRGTAFTAEERERLGVVGRLPDAVLTLDQQAERAYEQLREEPTNLAKFVNLEQLHDRNEVLYYRVLRDHLAELLPVVYDPTVGEAIKRFSHEYRQPRGVFLSIDRPQDVRRSFETLQLHPDEVDLVVVTDAEEILGIGDWGVQGIQISVGKLAVYTAAAGLHPGRCVPVVMDVGTDNEILLNDPLYLGIRHSRARGKQYDAFIETYLETVSELYPNALLHFEDFGPGNARRILEAYRDRYRIFNDDMQGTGAITLAAAVSALKVTGVPFREQRVIVFGAGTAGVGIADQLRDAMVRDGLDAQEATRRVWLIDKQGLLVEGMPDLRDYQVPYARPVAEVRGWAEGGIDLLTTVQHVHPTILIGTSTSPGAFDRQVVTAMAKGVERPIIFPLSNPTEKIEAMPADLLAWTDGKALTATGIPVDPVEYGGVRHSIGQANNALLYPGLGLGTVVAGADRLTAGMLLAAAEAVAGQVDARAPGAPLLPPVKNLRASSAVVAKAVVRAAVADKVANRQPDDLAQAVHDAMWQPAYGPLPDGQEAST</sequence>
<evidence type="ECO:0000256" key="1">
    <source>
        <dbReference type="ARBA" id="ARBA00001936"/>
    </source>
</evidence>
<keyword evidence="4" id="KW-0520">NAD</keyword>
<reference evidence="8 9" key="1">
    <citation type="submission" date="2023-03" db="EMBL/GenBank/DDBJ databases">
        <title>Draft genome sequence of Streptomyces sp. RB6PN23 isolated from peat swamp forest in Thailand.</title>
        <authorList>
            <person name="Klaysubun C."/>
            <person name="Duangmal K."/>
        </authorList>
    </citation>
    <scope>NUCLEOTIDE SEQUENCE [LARGE SCALE GENOMIC DNA]</scope>
    <source>
        <strain evidence="8 9">RB6PN23</strain>
    </source>
</reference>
<evidence type="ECO:0000259" key="6">
    <source>
        <dbReference type="SMART" id="SM00919"/>
    </source>
</evidence>
<dbReference type="PROSITE" id="PS00331">
    <property type="entry name" value="MALIC_ENZYMES"/>
    <property type="match status" value="1"/>
</dbReference>